<dbReference type="InterPro" id="IPR000719">
    <property type="entry name" value="Prot_kinase_dom"/>
</dbReference>
<dbReference type="Gene3D" id="1.10.510.10">
    <property type="entry name" value="Transferase(Phosphotransferase) domain 1"/>
    <property type="match status" value="1"/>
</dbReference>
<dbReference type="AlphaFoldDB" id="A0A1Y2AGM4"/>
<dbReference type="GO" id="GO:0005524">
    <property type="term" value="F:ATP binding"/>
    <property type="evidence" value="ECO:0007669"/>
    <property type="project" value="UniProtKB-UniRule"/>
</dbReference>
<gene>
    <name evidence="13" type="ORF">LY90DRAFT_390560</name>
</gene>
<evidence type="ECO:0000256" key="7">
    <source>
        <dbReference type="ARBA" id="ARBA00047292"/>
    </source>
</evidence>
<evidence type="ECO:0000256" key="10">
    <source>
        <dbReference type="SAM" id="MobiDB-lite"/>
    </source>
</evidence>
<feature type="region of interest" description="Disordered" evidence="10">
    <location>
        <begin position="197"/>
        <end position="216"/>
    </location>
</feature>
<evidence type="ECO:0000256" key="6">
    <source>
        <dbReference type="ARBA" id="ARBA00022840"/>
    </source>
</evidence>
<feature type="compositionally biased region" description="Low complexity" evidence="10">
    <location>
        <begin position="12"/>
        <end position="24"/>
    </location>
</feature>
<dbReference type="SMART" id="SM00133">
    <property type="entry name" value="S_TK_X"/>
    <property type="match status" value="1"/>
</dbReference>
<dbReference type="GO" id="GO:0009653">
    <property type="term" value="P:anatomical structure morphogenesis"/>
    <property type="evidence" value="ECO:0007669"/>
    <property type="project" value="UniProtKB-ARBA"/>
</dbReference>
<dbReference type="GO" id="GO:0004691">
    <property type="term" value="F:cAMP-dependent protein kinase activity"/>
    <property type="evidence" value="ECO:0007669"/>
    <property type="project" value="UniProtKB-EC"/>
</dbReference>
<evidence type="ECO:0000256" key="9">
    <source>
        <dbReference type="PROSITE-ProRule" id="PRU10141"/>
    </source>
</evidence>
<dbReference type="EC" id="2.7.11.11" evidence="1"/>
<evidence type="ECO:0000259" key="11">
    <source>
        <dbReference type="PROSITE" id="PS50011"/>
    </source>
</evidence>
<protein>
    <recommendedName>
        <fullName evidence="1">cAMP-dependent protein kinase</fullName>
        <ecNumber evidence="1">2.7.11.11</ecNumber>
    </recommendedName>
</protein>
<dbReference type="InterPro" id="IPR000961">
    <property type="entry name" value="AGC-kinase_C"/>
</dbReference>
<feature type="region of interest" description="Disordered" evidence="10">
    <location>
        <begin position="1"/>
        <end position="39"/>
    </location>
</feature>
<comment type="catalytic activity">
    <reaction evidence="7">
        <text>L-threonyl-[protein] + ATP = O-phospho-L-threonyl-[protein] + ADP + H(+)</text>
        <dbReference type="Rhea" id="RHEA:46608"/>
        <dbReference type="Rhea" id="RHEA-COMP:11060"/>
        <dbReference type="Rhea" id="RHEA-COMP:11605"/>
        <dbReference type="ChEBI" id="CHEBI:15378"/>
        <dbReference type="ChEBI" id="CHEBI:30013"/>
        <dbReference type="ChEBI" id="CHEBI:30616"/>
        <dbReference type="ChEBI" id="CHEBI:61977"/>
        <dbReference type="ChEBI" id="CHEBI:456216"/>
        <dbReference type="EC" id="2.7.11.11"/>
    </reaction>
</comment>
<dbReference type="GO" id="GO:0005829">
    <property type="term" value="C:cytosol"/>
    <property type="evidence" value="ECO:0007669"/>
    <property type="project" value="TreeGrafter"/>
</dbReference>
<dbReference type="FunFam" id="1.10.510.10:FF:000005">
    <property type="entry name" value="cAMP-dependent protein kinase catalytic subunit alpha"/>
    <property type="match status" value="1"/>
</dbReference>
<feature type="non-terminal residue" evidence="13">
    <location>
        <position position="541"/>
    </location>
</feature>
<dbReference type="PANTHER" id="PTHR24353">
    <property type="entry name" value="CYCLIC NUCLEOTIDE-DEPENDENT PROTEIN KINASE"/>
    <property type="match status" value="1"/>
</dbReference>
<keyword evidence="4 9" id="KW-0547">Nucleotide-binding</keyword>
<dbReference type="Gene3D" id="3.30.200.20">
    <property type="entry name" value="Phosphorylase Kinase, domain 1"/>
    <property type="match status" value="1"/>
</dbReference>
<keyword evidence="6 9" id="KW-0067">ATP-binding</keyword>
<sequence>MDFISKLKGKSKFSNINTNSNNKSSSEKNKSKLNFKKNPFSFSKQNLTTSISKKFIPNPNSFIIEEEEDDNFKENIKVNNSSKKQWNKKNVNGNASNNKDKPKKKKISFSAMNETLINGKRVSIDANLKDIKEDKKNVTKIKPTIITKTEKKASDVTIKSTEAEISEDVNDKMSEYESESNDIDNLTDKLNQSSLDESLSFPQSLTQPTLQPPSPYSSVVEEFPKLHYELDDFIVLQTIGVGSFGRVHLARLKANGEYYALKVMRKEDIIQYKQVEHILNEKHILEEINHPFIINMLCGFQDNTNIYIVTDFSCGGELFSFLRAQKYFTNDIAKFYAAEVIVVFEYLHSKDIIYRDLKPENILLDETGHIRLIDFGFAKHVTDVTYTLCGTPDYLAPEIIQSKPYSQAVDWYALGVLIYEMLAGYPPFYKEDHVELYQQILEGKYSFPPQINHSARDLIRKLLQPDLSKRYGNLKGGVEDIKNHKWFAGVNWEHVKNKLIIPPYIPRCRYDGDTSHFDQYPEDYEPYDIQKEEDIYADIFK</sequence>
<name>A0A1Y2AGM4_9FUNG</name>
<comment type="catalytic activity">
    <reaction evidence="8">
        <text>L-seryl-[protein] + ATP = O-phospho-L-seryl-[protein] + ADP + H(+)</text>
        <dbReference type="Rhea" id="RHEA:17989"/>
        <dbReference type="Rhea" id="RHEA-COMP:9863"/>
        <dbReference type="Rhea" id="RHEA-COMP:11604"/>
        <dbReference type="ChEBI" id="CHEBI:15378"/>
        <dbReference type="ChEBI" id="CHEBI:29999"/>
        <dbReference type="ChEBI" id="CHEBI:30616"/>
        <dbReference type="ChEBI" id="CHEBI:83421"/>
        <dbReference type="ChEBI" id="CHEBI:456216"/>
        <dbReference type="EC" id="2.7.11.11"/>
    </reaction>
</comment>
<dbReference type="PROSITE" id="PS00107">
    <property type="entry name" value="PROTEIN_KINASE_ATP"/>
    <property type="match status" value="1"/>
</dbReference>
<dbReference type="EMBL" id="MCOG01000262">
    <property type="protein sequence ID" value="ORY21604.1"/>
    <property type="molecule type" value="Genomic_DNA"/>
</dbReference>
<dbReference type="PANTHER" id="PTHR24353:SF153">
    <property type="entry name" value="CAMP-DEPENDENT PROTEIN KINASE CATALYTIC SUBUNIT 1"/>
    <property type="match status" value="1"/>
</dbReference>
<proteinExistence type="predicted"/>
<comment type="caution">
    <text evidence="13">The sequence shown here is derived from an EMBL/GenBank/DDBJ whole genome shotgun (WGS) entry which is preliminary data.</text>
</comment>
<dbReference type="OrthoDB" id="63267at2759"/>
<dbReference type="STRING" id="1754190.A0A1Y2AGM4"/>
<dbReference type="CDD" id="cd05580">
    <property type="entry name" value="STKc_PKA_like"/>
    <property type="match status" value="1"/>
</dbReference>
<evidence type="ECO:0000313" key="14">
    <source>
        <dbReference type="Proteomes" id="UP000193920"/>
    </source>
</evidence>
<dbReference type="FunFam" id="3.30.200.20:FF:000042">
    <property type="entry name" value="Aurora kinase A"/>
    <property type="match status" value="1"/>
</dbReference>
<keyword evidence="2" id="KW-0723">Serine/threonine-protein kinase</keyword>
<evidence type="ECO:0000256" key="3">
    <source>
        <dbReference type="ARBA" id="ARBA00022679"/>
    </source>
</evidence>
<dbReference type="InterPro" id="IPR011009">
    <property type="entry name" value="Kinase-like_dom_sf"/>
</dbReference>
<evidence type="ECO:0000256" key="2">
    <source>
        <dbReference type="ARBA" id="ARBA00022527"/>
    </source>
</evidence>
<evidence type="ECO:0000256" key="8">
    <source>
        <dbReference type="ARBA" id="ARBA00047454"/>
    </source>
</evidence>
<evidence type="ECO:0000313" key="13">
    <source>
        <dbReference type="EMBL" id="ORY21604.1"/>
    </source>
</evidence>
<dbReference type="InterPro" id="IPR008271">
    <property type="entry name" value="Ser/Thr_kinase_AS"/>
</dbReference>
<dbReference type="SUPFAM" id="SSF56112">
    <property type="entry name" value="Protein kinase-like (PK-like)"/>
    <property type="match status" value="1"/>
</dbReference>
<keyword evidence="5 13" id="KW-0418">Kinase</keyword>
<dbReference type="Proteomes" id="UP000193920">
    <property type="component" value="Unassembled WGS sequence"/>
</dbReference>
<feature type="domain" description="AGC-kinase C-terminal" evidence="12">
    <location>
        <begin position="488"/>
        <end position="541"/>
    </location>
</feature>
<keyword evidence="14" id="KW-1185">Reference proteome</keyword>
<feature type="region of interest" description="Disordered" evidence="10">
    <location>
        <begin position="78"/>
        <end position="105"/>
    </location>
</feature>
<dbReference type="PROSITE" id="PS50011">
    <property type="entry name" value="PROTEIN_KINASE_DOM"/>
    <property type="match status" value="1"/>
</dbReference>
<evidence type="ECO:0000259" key="12">
    <source>
        <dbReference type="PROSITE" id="PS51285"/>
    </source>
</evidence>
<dbReference type="Pfam" id="PF00069">
    <property type="entry name" value="Pkinase"/>
    <property type="match status" value="1"/>
</dbReference>
<dbReference type="SMART" id="SM00220">
    <property type="entry name" value="S_TKc"/>
    <property type="match status" value="1"/>
</dbReference>
<evidence type="ECO:0000256" key="5">
    <source>
        <dbReference type="ARBA" id="ARBA00022777"/>
    </source>
</evidence>
<feature type="domain" description="Protein kinase" evidence="11">
    <location>
        <begin position="233"/>
        <end position="487"/>
    </location>
</feature>
<feature type="compositionally biased region" description="Low complexity" evidence="10">
    <location>
        <begin position="78"/>
        <end position="97"/>
    </location>
</feature>
<reference evidence="13 14" key="1">
    <citation type="submission" date="2016-08" db="EMBL/GenBank/DDBJ databases">
        <title>A Parts List for Fungal Cellulosomes Revealed by Comparative Genomics.</title>
        <authorList>
            <consortium name="DOE Joint Genome Institute"/>
            <person name="Haitjema C.H."/>
            <person name="Gilmore S.P."/>
            <person name="Henske J.K."/>
            <person name="Solomon K.V."/>
            <person name="De Groot R."/>
            <person name="Kuo A."/>
            <person name="Mondo S.J."/>
            <person name="Salamov A.A."/>
            <person name="Labutti K."/>
            <person name="Zhao Z."/>
            <person name="Chiniquy J."/>
            <person name="Barry K."/>
            <person name="Brewer H.M."/>
            <person name="Purvine S.O."/>
            <person name="Wright A.T."/>
            <person name="Boxma B."/>
            <person name="Van Alen T."/>
            <person name="Hackstein J.H."/>
            <person name="Baker S.E."/>
            <person name="Grigoriev I.V."/>
            <person name="O'Malley M.A."/>
        </authorList>
    </citation>
    <scope>NUCLEOTIDE SEQUENCE [LARGE SCALE GENOMIC DNA]</scope>
    <source>
        <strain evidence="13 14">G1</strain>
    </source>
</reference>
<dbReference type="GO" id="GO:0005634">
    <property type="term" value="C:nucleus"/>
    <property type="evidence" value="ECO:0007669"/>
    <property type="project" value="TreeGrafter"/>
</dbReference>
<evidence type="ECO:0000256" key="4">
    <source>
        <dbReference type="ARBA" id="ARBA00022741"/>
    </source>
</evidence>
<feature type="binding site" evidence="9">
    <location>
        <position position="262"/>
    </location>
    <ligand>
        <name>ATP</name>
        <dbReference type="ChEBI" id="CHEBI:30616"/>
    </ligand>
</feature>
<keyword evidence="3" id="KW-0808">Transferase</keyword>
<dbReference type="InterPro" id="IPR017441">
    <property type="entry name" value="Protein_kinase_ATP_BS"/>
</dbReference>
<organism evidence="13 14">
    <name type="scientific">Neocallimastix californiae</name>
    <dbReference type="NCBI Taxonomy" id="1754190"/>
    <lineage>
        <taxon>Eukaryota</taxon>
        <taxon>Fungi</taxon>
        <taxon>Fungi incertae sedis</taxon>
        <taxon>Chytridiomycota</taxon>
        <taxon>Chytridiomycota incertae sedis</taxon>
        <taxon>Neocallimastigomycetes</taxon>
        <taxon>Neocallimastigales</taxon>
        <taxon>Neocallimastigaceae</taxon>
        <taxon>Neocallimastix</taxon>
    </lineage>
</organism>
<dbReference type="GO" id="GO:0005952">
    <property type="term" value="C:cAMP-dependent protein kinase complex"/>
    <property type="evidence" value="ECO:0007669"/>
    <property type="project" value="TreeGrafter"/>
</dbReference>
<evidence type="ECO:0000256" key="1">
    <source>
        <dbReference type="ARBA" id="ARBA00012444"/>
    </source>
</evidence>
<dbReference type="PROSITE" id="PS00108">
    <property type="entry name" value="PROTEIN_KINASE_ST"/>
    <property type="match status" value="1"/>
</dbReference>
<accession>A0A1Y2AGM4</accession>
<dbReference type="PROSITE" id="PS51285">
    <property type="entry name" value="AGC_KINASE_CTER"/>
    <property type="match status" value="1"/>
</dbReference>